<feature type="domain" description="AprE-like beta-barrel" evidence="12">
    <location>
        <begin position="361"/>
        <end position="450"/>
    </location>
</feature>
<evidence type="ECO:0000256" key="8">
    <source>
        <dbReference type="ARBA" id="ARBA00023136"/>
    </source>
</evidence>
<dbReference type="Pfam" id="PF26002">
    <property type="entry name" value="Beta-barrel_AprE"/>
    <property type="match status" value="1"/>
</dbReference>
<keyword evidence="7" id="KW-1133">Transmembrane helix</keyword>
<dbReference type="PRINTS" id="PR01490">
    <property type="entry name" value="RTXTOXIND"/>
</dbReference>
<keyword evidence="6" id="KW-0812">Transmembrane</keyword>
<evidence type="ECO:0000256" key="2">
    <source>
        <dbReference type="ARBA" id="ARBA00009477"/>
    </source>
</evidence>
<dbReference type="EMBL" id="FPBH01000003">
    <property type="protein sequence ID" value="SFT72566.1"/>
    <property type="molecule type" value="Genomic_DNA"/>
</dbReference>
<evidence type="ECO:0000256" key="3">
    <source>
        <dbReference type="ARBA" id="ARBA00022448"/>
    </source>
</evidence>
<dbReference type="PROSITE" id="PS00543">
    <property type="entry name" value="HLYD_FAMILY"/>
    <property type="match status" value="1"/>
</dbReference>
<dbReference type="InterPro" id="IPR050739">
    <property type="entry name" value="MFP"/>
</dbReference>
<keyword evidence="10" id="KW-0175">Coiled coil</keyword>
<dbReference type="InterPro" id="IPR059040">
    <property type="entry name" value="HH_CyaD-like"/>
</dbReference>
<dbReference type="NCBIfam" id="TIGR01843">
    <property type="entry name" value="type_I_hlyD"/>
    <property type="match status" value="1"/>
</dbReference>
<dbReference type="OrthoDB" id="9775513at2"/>
<reference evidence="13 14" key="1">
    <citation type="submission" date="2016-10" db="EMBL/GenBank/DDBJ databases">
        <authorList>
            <person name="de Groot N.N."/>
        </authorList>
    </citation>
    <scope>NUCLEOTIDE SEQUENCE [LARGE SCALE GENOMIC DNA]</scope>
    <source>
        <strain evidence="13 14">LMG 27731</strain>
    </source>
</reference>
<keyword evidence="4 9" id="KW-1003">Cell membrane</keyword>
<keyword evidence="8" id="KW-0472">Membrane</keyword>
<dbReference type="Gene3D" id="2.40.30.170">
    <property type="match status" value="1"/>
</dbReference>
<evidence type="ECO:0000256" key="9">
    <source>
        <dbReference type="RuleBase" id="RU365093"/>
    </source>
</evidence>
<dbReference type="Gene3D" id="2.40.50.100">
    <property type="match status" value="1"/>
</dbReference>
<dbReference type="RefSeq" id="WP_093633478.1">
    <property type="nucleotide sequence ID" value="NZ_FPBH01000003.1"/>
</dbReference>
<proteinExistence type="inferred from homology"/>
<dbReference type="GO" id="GO:0009306">
    <property type="term" value="P:protein secretion"/>
    <property type="evidence" value="ECO:0007669"/>
    <property type="project" value="InterPro"/>
</dbReference>
<protein>
    <recommendedName>
        <fullName evidence="9">Membrane fusion protein (MFP) family protein</fullName>
    </recommendedName>
</protein>
<dbReference type="PANTHER" id="PTHR30386:SF27">
    <property type="entry name" value="MEMBRANE FUSION PROTEIN (MFP) FAMILY PROTEIN"/>
    <property type="match status" value="1"/>
</dbReference>
<dbReference type="Gene3D" id="1.10.287.470">
    <property type="entry name" value="Helix hairpin bin"/>
    <property type="match status" value="1"/>
</dbReference>
<accession>A0A1I7AC73</accession>
<gene>
    <name evidence="13" type="ORF">SAMN05192563_1003260</name>
</gene>
<dbReference type="InterPro" id="IPR006144">
    <property type="entry name" value="Secretion_HlyD_CS"/>
</dbReference>
<evidence type="ECO:0000259" key="11">
    <source>
        <dbReference type="Pfam" id="PF25988"/>
    </source>
</evidence>
<comment type="subcellular location">
    <subcellularLocation>
        <location evidence="1 9">Cell inner membrane</location>
        <topology evidence="1 9">Single-pass membrane protein</topology>
    </subcellularLocation>
</comment>
<evidence type="ECO:0000256" key="7">
    <source>
        <dbReference type="ARBA" id="ARBA00022989"/>
    </source>
</evidence>
<feature type="coiled-coil region" evidence="10">
    <location>
        <begin position="190"/>
        <end position="217"/>
    </location>
</feature>
<dbReference type="GO" id="GO:0005886">
    <property type="term" value="C:plasma membrane"/>
    <property type="evidence" value="ECO:0007669"/>
    <property type="project" value="UniProtKB-SubCell"/>
</dbReference>
<evidence type="ECO:0000256" key="6">
    <source>
        <dbReference type="ARBA" id="ARBA00022692"/>
    </source>
</evidence>
<dbReference type="Pfam" id="PF25988">
    <property type="entry name" value="HH_CyaD"/>
    <property type="match status" value="1"/>
</dbReference>
<dbReference type="PANTHER" id="PTHR30386">
    <property type="entry name" value="MEMBRANE FUSION SUBUNIT OF EMRAB-TOLC MULTIDRUG EFFLUX PUMP"/>
    <property type="match status" value="1"/>
</dbReference>
<keyword evidence="5 9" id="KW-0997">Cell inner membrane</keyword>
<evidence type="ECO:0000256" key="5">
    <source>
        <dbReference type="ARBA" id="ARBA00022519"/>
    </source>
</evidence>
<dbReference type="InterPro" id="IPR010129">
    <property type="entry name" value="T1SS_HlyD"/>
</dbReference>
<evidence type="ECO:0000313" key="13">
    <source>
        <dbReference type="EMBL" id="SFT72566.1"/>
    </source>
</evidence>
<dbReference type="SUPFAM" id="SSF111369">
    <property type="entry name" value="HlyD-like secretion proteins"/>
    <property type="match status" value="1"/>
</dbReference>
<feature type="domain" description="CyaD-like alpha-helical hairpin" evidence="11">
    <location>
        <begin position="127"/>
        <end position="323"/>
    </location>
</feature>
<evidence type="ECO:0000256" key="10">
    <source>
        <dbReference type="SAM" id="Coils"/>
    </source>
</evidence>
<comment type="similarity">
    <text evidence="2 9">Belongs to the membrane fusion protein (MFP) (TC 8.A.1) family.</text>
</comment>
<dbReference type="AlphaFoldDB" id="A0A1I7AC73"/>
<evidence type="ECO:0000259" key="12">
    <source>
        <dbReference type="Pfam" id="PF26002"/>
    </source>
</evidence>
<evidence type="ECO:0000256" key="1">
    <source>
        <dbReference type="ARBA" id="ARBA00004377"/>
    </source>
</evidence>
<dbReference type="Proteomes" id="UP000198844">
    <property type="component" value="Unassembled WGS sequence"/>
</dbReference>
<evidence type="ECO:0000313" key="14">
    <source>
        <dbReference type="Proteomes" id="UP000198844"/>
    </source>
</evidence>
<sequence>MSALHALRDLRRRYAEVFTAAWSTRRSLDTVPRLRHESEFLPAALALRETPVHPAPRIAMGTIIALLLIAVVWASVGKVDVVATAPGKIIPNGSVKTIQPQDTAVVTAIHVKDGQRVRQGDPLIDLDATDATSDAAHAQSDLTATRDEIARAQAMLEAIDHDHAPTLAASASLGSPEAQRAEQHVLEGEYADYTSNLAKLQADIAQSEASLHETDDEIRKLTGTLPIEQHKERDYAELVGKGYVGKHDYYNEQQAVIQMEQDLAAQRSKRQETGAALTSASRKRDAYVADVRRTWLEKIHDDGPKAEGLAQDLAKASQHRRLMRLTAPVDGVVQQLAVHTVGGVVTPAQTLLTLVPEGQRLLVEAIVDNQDIGFVKEGQRAEIKVETFPFARYGTLHGTIVQVSNDAKQDDKLGLIFTAEVSLPEDTMQVDDRLIHLTPGMAVTAEIKTGRRRLISYVLSPLIQHTSESLHER</sequence>
<evidence type="ECO:0000256" key="4">
    <source>
        <dbReference type="ARBA" id="ARBA00022475"/>
    </source>
</evidence>
<dbReference type="InterPro" id="IPR058982">
    <property type="entry name" value="Beta-barrel_AprE"/>
</dbReference>
<keyword evidence="3 9" id="KW-0813">Transport</keyword>
<organism evidence="13 14">
    <name type="scientific">Paraburkholderia aspalathi</name>
    <dbReference type="NCBI Taxonomy" id="1324617"/>
    <lineage>
        <taxon>Bacteria</taxon>
        <taxon>Pseudomonadati</taxon>
        <taxon>Pseudomonadota</taxon>
        <taxon>Betaproteobacteria</taxon>
        <taxon>Burkholderiales</taxon>
        <taxon>Burkholderiaceae</taxon>
        <taxon>Paraburkholderia</taxon>
    </lineage>
</organism>
<name>A0A1I7AC73_9BURK</name>